<organism evidence="1 2">
    <name type="scientific">Pleurodeles waltl</name>
    <name type="common">Iberian ribbed newt</name>
    <dbReference type="NCBI Taxonomy" id="8319"/>
    <lineage>
        <taxon>Eukaryota</taxon>
        <taxon>Metazoa</taxon>
        <taxon>Chordata</taxon>
        <taxon>Craniata</taxon>
        <taxon>Vertebrata</taxon>
        <taxon>Euteleostomi</taxon>
        <taxon>Amphibia</taxon>
        <taxon>Batrachia</taxon>
        <taxon>Caudata</taxon>
        <taxon>Salamandroidea</taxon>
        <taxon>Salamandridae</taxon>
        <taxon>Pleurodelinae</taxon>
        <taxon>Pleurodeles</taxon>
    </lineage>
</organism>
<evidence type="ECO:0000313" key="1">
    <source>
        <dbReference type="EMBL" id="KAJ1189993.1"/>
    </source>
</evidence>
<accession>A0AAV7ULV2</accession>
<dbReference type="Proteomes" id="UP001066276">
    <property type="component" value="Chromosome 3_1"/>
</dbReference>
<evidence type="ECO:0000313" key="2">
    <source>
        <dbReference type="Proteomes" id="UP001066276"/>
    </source>
</evidence>
<proteinExistence type="predicted"/>
<dbReference type="AlphaFoldDB" id="A0AAV7ULV2"/>
<reference evidence="1" key="1">
    <citation type="journal article" date="2022" name="bioRxiv">
        <title>Sequencing and chromosome-scale assembly of the giantPleurodeles waltlgenome.</title>
        <authorList>
            <person name="Brown T."/>
            <person name="Elewa A."/>
            <person name="Iarovenko S."/>
            <person name="Subramanian E."/>
            <person name="Araus A.J."/>
            <person name="Petzold A."/>
            <person name="Susuki M."/>
            <person name="Suzuki K.-i.T."/>
            <person name="Hayashi T."/>
            <person name="Toyoda A."/>
            <person name="Oliveira C."/>
            <person name="Osipova E."/>
            <person name="Leigh N.D."/>
            <person name="Simon A."/>
            <person name="Yun M.H."/>
        </authorList>
    </citation>
    <scope>NUCLEOTIDE SEQUENCE</scope>
    <source>
        <strain evidence="1">20211129_DDA</strain>
        <tissue evidence="1">Liver</tissue>
    </source>
</reference>
<keyword evidence="2" id="KW-1185">Reference proteome</keyword>
<comment type="caution">
    <text evidence="1">The sequence shown here is derived from an EMBL/GenBank/DDBJ whole genome shotgun (WGS) entry which is preliminary data.</text>
</comment>
<dbReference type="EMBL" id="JANPWB010000005">
    <property type="protein sequence ID" value="KAJ1189993.1"/>
    <property type="molecule type" value="Genomic_DNA"/>
</dbReference>
<name>A0AAV7ULV2_PLEWA</name>
<gene>
    <name evidence="1" type="ORF">NDU88_006734</name>
</gene>
<sequence>MHPAHTLRYKHALTFRHDGVYNEQIQIQNGLKHLKGLPGWGVELKASTAGQNSVTPCEEDPRGVFRTLTMSTVPISCNYE</sequence>
<protein>
    <submittedName>
        <fullName evidence="1">Uncharacterized protein</fullName>
    </submittedName>
</protein>